<name>A0A139H250_9PEZI</name>
<dbReference type="SMART" id="SM00355">
    <property type="entry name" value="ZnF_C2H2"/>
    <property type="match status" value="4"/>
</dbReference>
<evidence type="ECO:0000256" key="4">
    <source>
        <dbReference type="ARBA" id="ARBA00022833"/>
    </source>
</evidence>
<keyword evidence="1" id="KW-0479">Metal-binding</keyword>
<keyword evidence="4" id="KW-0862">Zinc</keyword>
<dbReference type="GO" id="GO:0005634">
    <property type="term" value="C:nucleus"/>
    <property type="evidence" value="ECO:0007669"/>
    <property type="project" value="UniProtKB-ARBA"/>
</dbReference>
<protein>
    <recommendedName>
        <fullName evidence="6">C2H2-type domain-containing protein</fullName>
    </recommendedName>
</protein>
<dbReference type="Proteomes" id="UP000070133">
    <property type="component" value="Unassembled WGS sequence"/>
</dbReference>
<feature type="domain" description="C2H2-type" evidence="6">
    <location>
        <begin position="89"/>
        <end position="116"/>
    </location>
</feature>
<evidence type="ECO:0000256" key="5">
    <source>
        <dbReference type="SAM" id="MobiDB-lite"/>
    </source>
</evidence>
<dbReference type="InterPro" id="IPR013087">
    <property type="entry name" value="Znf_C2H2_type"/>
</dbReference>
<feature type="region of interest" description="Disordered" evidence="5">
    <location>
        <begin position="57"/>
        <end position="79"/>
    </location>
</feature>
<dbReference type="STRING" id="321146.A0A139H250"/>
<accession>A0A139H250</accession>
<keyword evidence="8" id="KW-1185">Reference proteome</keyword>
<evidence type="ECO:0000256" key="2">
    <source>
        <dbReference type="ARBA" id="ARBA00022737"/>
    </source>
</evidence>
<dbReference type="GO" id="GO:0008270">
    <property type="term" value="F:zinc ion binding"/>
    <property type="evidence" value="ECO:0007669"/>
    <property type="project" value="UniProtKB-KW"/>
</dbReference>
<dbReference type="EMBL" id="LFZN01000171">
    <property type="protein sequence ID" value="KXS96555.1"/>
    <property type="molecule type" value="Genomic_DNA"/>
</dbReference>
<proteinExistence type="predicted"/>
<sequence>MSAHISQEEFQTWVSWINENDWSAYNVSALDDDAAEAVSSKERLTRGRTSRRRFRWPHHTIAHASEERASSHEPESSNGSNLQIAKLALRCPREDCTYTKAFPRQYELDRHIATVHEKQKPFWCPVKGCFKSTAAPSFTRSDKLTSHIRACHKVDADTDCPVVGCPVTLELLLLGRHLVFDHHRGLDRTARAHANAVVNAASSKFRKCPLWQCSAQVPLSRFEAHLKSHGRDELECMAVDLAKEGYIIAFFDDSQEAAEIYVRCPVCSDVVESLADFEKHLLFSHITNPGWPNPQRIPSLDSGFYEGHWTSRIAMTDRKDRQIGLHCRGCGEDFADRHDCGIMRNNKDIVAELRPHRQALLRLCPAFGACEIVFEDLILNES</sequence>
<evidence type="ECO:0000313" key="8">
    <source>
        <dbReference type="Proteomes" id="UP000070133"/>
    </source>
</evidence>
<dbReference type="Gene3D" id="3.30.160.60">
    <property type="entry name" value="Classic Zinc Finger"/>
    <property type="match status" value="1"/>
</dbReference>
<dbReference type="PANTHER" id="PTHR19818:SF139">
    <property type="entry name" value="PAIR-RULE PROTEIN ODD-PAIRED"/>
    <property type="match status" value="1"/>
</dbReference>
<feature type="domain" description="C2H2-type" evidence="6">
    <location>
        <begin position="262"/>
        <end position="285"/>
    </location>
</feature>
<evidence type="ECO:0000256" key="1">
    <source>
        <dbReference type="ARBA" id="ARBA00022723"/>
    </source>
</evidence>
<keyword evidence="2" id="KW-0677">Repeat</keyword>
<feature type="domain" description="C2H2-type" evidence="6">
    <location>
        <begin position="122"/>
        <end position="152"/>
    </location>
</feature>
<dbReference type="PANTHER" id="PTHR19818">
    <property type="entry name" value="ZINC FINGER PROTEIN ZIC AND GLI"/>
    <property type="match status" value="1"/>
</dbReference>
<organism evidence="7 8">
    <name type="scientific">Pseudocercospora eumusae</name>
    <dbReference type="NCBI Taxonomy" id="321146"/>
    <lineage>
        <taxon>Eukaryota</taxon>
        <taxon>Fungi</taxon>
        <taxon>Dikarya</taxon>
        <taxon>Ascomycota</taxon>
        <taxon>Pezizomycotina</taxon>
        <taxon>Dothideomycetes</taxon>
        <taxon>Dothideomycetidae</taxon>
        <taxon>Mycosphaerellales</taxon>
        <taxon>Mycosphaerellaceae</taxon>
        <taxon>Pseudocercospora</taxon>
    </lineage>
</organism>
<evidence type="ECO:0000256" key="3">
    <source>
        <dbReference type="ARBA" id="ARBA00022771"/>
    </source>
</evidence>
<dbReference type="AlphaFoldDB" id="A0A139H250"/>
<evidence type="ECO:0000259" key="6">
    <source>
        <dbReference type="SMART" id="SM00355"/>
    </source>
</evidence>
<reference evidence="7 8" key="1">
    <citation type="submission" date="2015-07" db="EMBL/GenBank/DDBJ databases">
        <title>Comparative genomics of the Sigatoka disease complex on banana suggests a link between parallel evolutionary changes in Pseudocercospora fijiensis and Pseudocercospora eumusae and increased virulence on the banana host.</title>
        <authorList>
            <person name="Chang T.-C."/>
            <person name="Salvucci A."/>
            <person name="Crous P.W."/>
            <person name="Stergiopoulos I."/>
        </authorList>
    </citation>
    <scope>NUCLEOTIDE SEQUENCE [LARGE SCALE GENOMIC DNA]</scope>
    <source>
        <strain evidence="7 8">CBS 114824</strain>
    </source>
</reference>
<evidence type="ECO:0000313" key="7">
    <source>
        <dbReference type="EMBL" id="KXS96555.1"/>
    </source>
</evidence>
<feature type="compositionally biased region" description="Basic and acidic residues" evidence="5">
    <location>
        <begin position="64"/>
        <end position="75"/>
    </location>
</feature>
<feature type="domain" description="C2H2-type" evidence="6">
    <location>
        <begin position="206"/>
        <end position="229"/>
    </location>
</feature>
<keyword evidence="3" id="KW-0863">Zinc-finger</keyword>
<dbReference type="GO" id="GO:0000981">
    <property type="term" value="F:DNA-binding transcription factor activity, RNA polymerase II-specific"/>
    <property type="evidence" value="ECO:0007669"/>
    <property type="project" value="TreeGrafter"/>
</dbReference>
<dbReference type="OrthoDB" id="3939438at2759"/>
<dbReference type="InterPro" id="IPR050329">
    <property type="entry name" value="GLI_C2H2-zinc-finger"/>
</dbReference>
<comment type="caution">
    <text evidence="7">The sequence shown here is derived from an EMBL/GenBank/DDBJ whole genome shotgun (WGS) entry which is preliminary data.</text>
</comment>
<dbReference type="GO" id="GO:0010557">
    <property type="term" value="P:positive regulation of macromolecule biosynthetic process"/>
    <property type="evidence" value="ECO:0007669"/>
    <property type="project" value="UniProtKB-ARBA"/>
</dbReference>
<dbReference type="GO" id="GO:0000978">
    <property type="term" value="F:RNA polymerase II cis-regulatory region sequence-specific DNA binding"/>
    <property type="evidence" value="ECO:0007669"/>
    <property type="project" value="TreeGrafter"/>
</dbReference>
<gene>
    <name evidence="7" type="ORF">AC578_1969</name>
</gene>